<evidence type="ECO:0000256" key="2">
    <source>
        <dbReference type="ARBA" id="ARBA00022737"/>
    </source>
</evidence>
<gene>
    <name evidence="5" type="ORF">DdX_09537</name>
</gene>
<keyword evidence="6" id="KW-1185">Reference proteome</keyword>
<protein>
    <submittedName>
        <fullName evidence="5">DNA excision repair protein ERCC-8</fullName>
    </submittedName>
</protein>
<dbReference type="GO" id="GO:0000209">
    <property type="term" value="P:protein polyubiquitination"/>
    <property type="evidence" value="ECO:0007669"/>
    <property type="project" value="TreeGrafter"/>
</dbReference>
<dbReference type="GO" id="GO:0043161">
    <property type="term" value="P:proteasome-mediated ubiquitin-dependent protein catabolic process"/>
    <property type="evidence" value="ECO:0007669"/>
    <property type="project" value="TreeGrafter"/>
</dbReference>
<evidence type="ECO:0000313" key="5">
    <source>
        <dbReference type="EMBL" id="KAI1712451.1"/>
    </source>
</evidence>
<dbReference type="InterPro" id="IPR019775">
    <property type="entry name" value="WD40_repeat_CS"/>
</dbReference>
<keyword evidence="2" id="KW-0677">Repeat</keyword>
<dbReference type="InterPro" id="IPR001680">
    <property type="entry name" value="WD40_rpt"/>
</dbReference>
<evidence type="ECO:0000256" key="1">
    <source>
        <dbReference type="ARBA" id="ARBA00022574"/>
    </source>
</evidence>
<dbReference type="GO" id="GO:0006283">
    <property type="term" value="P:transcription-coupled nucleotide-excision repair"/>
    <property type="evidence" value="ECO:0007669"/>
    <property type="project" value="InterPro"/>
</dbReference>
<evidence type="ECO:0000313" key="6">
    <source>
        <dbReference type="Proteomes" id="UP001201812"/>
    </source>
</evidence>
<proteinExistence type="predicted"/>
<feature type="repeat" description="WD" evidence="3">
    <location>
        <begin position="542"/>
        <end position="574"/>
    </location>
</feature>
<sequence>MKFSELNIKECEEIALEKCRAARIFPDEQDSGDEAPSASRTIEVEFAEKCQITAQQWRYNELAEWKQNSGLFQDCEQPMCDPCGKFLSMYACRCCKQTLALKFRLLILFRDKKSWFEDLVNYIYFHAIIIFDPEAEQRFHMQNPSHPYLISYRRIRKYNHFIVNTFAGSLQFDCETKLCVEHHSKMYSKLIRSSKYQCDICGVQATAAFVMTGRSYSKRRYKLMKRNDRNKTQEVYVCNVHKFPLRTYFHLYHQDWVVHWNCHYRLHALYATSPKYNAEQLIDSISPAVVKNLAMFYLNLYKSLDRKAQNARSCYYTTHANGIYNSWDFTTWRWKQSPFKGLCMGKSLVCLNSKKERSGNSTDLQREIIDHRIGSLTASRSRSIPFSSQNAAGISAMSFDEAENRFLLCGSSRGVVSIVDFEQYDAPMEGLNLGRPHKIIPARSAKYNHKYQVTSTQFYPIDSELFATASMDKHFKIWDSNCMMAVEKFAFEEPISQFHWGVGNTPKASLIAIAASSSNISLLDPRIGSAMHQIRCKGTAMSVRWQGPEFLLLSGDRDGRVTLWDIRSGRSELAQLRARKGQHAHFNQVCCIRCTKDRRFIISMAMNRTLRLWDAQTLKLIGGIDSSKEIRTLTLTQALRTTFDYCDEGKKLRVFTPFENNVDVGVFSDGKYKKTQTLQGHFHSITTCVYRWNYQQLISSANDRLVLIWSPEMDERREDFEERDDLHKDDYSDED</sequence>
<feature type="repeat" description="WD" evidence="3">
    <location>
        <begin position="446"/>
        <end position="479"/>
    </location>
</feature>
<dbReference type="GO" id="GO:0000109">
    <property type="term" value="C:nucleotide-excision repair complex"/>
    <property type="evidence" value="ECO:0007669"/>
    <property type="project" value="TreeGrafter"/>
</dbReference>
<evidence type="ECO:0000256" key="3">
    <source>
        <dbReference type="PROSITE-ProRule" id="PRU00221"/>
    </source>
</evidence>
<dbReference type="SUPFAM" id="SSF50978">
    <property type="entry name" value="WD40 repeat-like"/>
    <property type="match status" value="1"/>
</dbReference>
<dbReference type="PANTHER" id="PTHR46202:SF1">
    <property type="entry name" value="DNA EXCISION REPAIR PROTEIN ERCC-8"/>
    <property type="match status" value="1"/>
</dbReference>
<dbReference type="GO" id="GO:0031464">
    <property type="term" value="C:Cul4A-RING E3 ubiquitin ligase complex"/>
    <property type="evidence" value="ECO:0007669"/>
    <property type="project" value="TreeGrafter"/>
</dbReference>
<feature type="repeat" description="WD" evidence="3">
    <location>
        <begin position="678"/>
        <end position="710"/>
    </location>
</feature>
<dbReference type="EMBL" id="JAKKPZ010000018">
    <property type="protein sequence ID" value="KAI1712451.1"/>
    <property type="molecule type" value="Genomic_DNA"/>
</dbReference>
<dbReference type="AlphaFoldDB" id="A0AAD4R654"/>
<comment type="caution">
    <text evidence="5">The sequence shown here is derived from an EMBL/GenBank/DDBJ whole genome shotgun (WGS) entry which is preliminary data.</text>
</comment>
<dbReference type="PANTHER" id="PTHR46202">
    <property type="entry name" value="DNA EXCISION REPAIR PROTEIN ERCC-8"/>
    <property type="match status" value="1"/>
</dbReference>
<organism evidence="5 6">
    <name type="scientific">Ditylenchus destructor</name>
    <dbReference type="NCBI Taxonomy" id="166010"/>
    <lineage>
        <taxon>Eukaryota</taxon>
        <taxon>Metazoa</taxon>
        <taxon>Ecdysozoa</taxon>
        <taxon>Nematoda</taxon>
        <taxon>Chromadorea</taxon>
        <taxon>Rhabditida</taxon>
        <taxon>Tylenchina</taxon>
        <taxon>Tylenchomorpha</taxon>
        <taxon>Sphaerularioidea</taxon>
        <taxon>Anguinidae</taxon>
        <taxon>Anguininae</taxon>
        <taxon>Ditylenchus</taxon>
    </lineage>
</organism>
<keyword evidence="1 3" id="KW-0853">WD repeat</keyword>
<dbReference type="InterPro" id="IPR015943">
    <property type="entry name" value="WD40/YVTN_repeat-like_dom_sf"/>
</dbReference>
<dbReference type="Gene3D" id="2.130.10.10">
    <property type="entry name" value="YVTN repeat-like/Quinoprotein amine dehydrogenase"/>
    <property type="match status" value="1"/>
</dbReference>
<dbReference type="Proteomes" id="UP001201812">
    <property type="component" value="Unassembled WGS sequence"/>
</dbReference>
<dbReference type="Pfam" id="PF00400">
    <property type="entry name" value="WD40"/>
    <property type="match status" value="3"/>
</dbReference>
<dbReference type="PROSITE" id="PS50082">
    <property type="entry name" value="WD_REPEATS_2"/>
    <property type="match status" value="4"/>
</dbReference>
<reference evidence="5" key="1">
    <citation type="submission" date="2022-01" db="EMBL/GenBank/DDBJ databases">
        <title>Genome Sequence Resource for Two Populations of Ditylenchus destructor, the Migratory Endoparasitic Phytonematode.</title>
        <authorList>
            <person name="Zhang H."/>
            <person name="Lin R."/>
            <person name="Xie B."/>
        </authorList>
    </citation>
    <scope>NUCLEOTIDE SEQUENCE</scope>
    <source>
        <strain evidence="5">BazhouSP</strain>
    </source>
</reference>
<feature type="region of interest" description="Disordered" evidence="4">
    <location>
        <begin position="716"/>
        <end position="735"/>
    </location>
</feature>
<name>A0AAD4R654_9BILA</name>
<dbReference type="InterPro" id="IPR036322">
    <property type="entry name" value="WD40_repeat_dom_sf"/>
</dbReference>
<dbReference type="PROSITE" id="PS00678">
    <property type="entry name" value="WD_REPEATS_1"/>
    <property type="match status" value="2"/>
</dbReference>
<evidence type="ECO:0000256" key="4">
    <source>
        <dbReference type="SAM" id="MobiDB-lite"/>
    </source>
</evidence>
<feature type="repeat" description="WD" evidence="3">
    <location>
        <begin position="582"/>
        <end position="617"/>
    </location>
</feature>
<dbReference type="InterPro" id="IPR042238">
    <property type="entry name" value="Rad28/ERCC8/Ckn1/ATCSA-1"/>
</dbReference>
<accession>A0AAD4R654</accession>
<dbReference type="SMART" id="SM00320">
    <property type="entry name" value="WD40"/>
    <property type="match status" value="5"/>
</dbReference>